<name>A0A6J8DR83_MYTCO</name>
<keyword evidence="5" id="KW-1185">Reference proteome</keyword>
<evidence type="ECO:0000259" key="3">
    <source>
        <dbReference type="Pfam" id="PF13359"/>
    </source>
</evidence>
<dbReference type="PANTHER" id="PTHR23080">
    <property type="entry name" value="THAP DOMAIN PROTEIN"/>
    <property type="match status" value="1"/>
</dbReference>
<dbReference type="PANTHER" id="PTHR23080:SF141">
    <property type="entry name" value="TRANSPOSASE HELIX-TURN-HELIX DOMAIN-CONTAINING PROTEIN"/>
    <property type="match status" value="1"/>
</dbReference>
<dbReference type="InterPro" id="IPR027806">
    <property type="entry name" value="HARBI1_dom"/>
</dbReference>
<gene>
    <name evidence="4" type="ORF">MCOR_43629</name>
</gene>
<dbReference type="AlphaFoldDB" id="A0A6J8DR83"/>
<evidence type="ECO:0000313" key="4">
    <source>
        <dbReference type="EMBL" id="CAC5410445.1"/>
    </source>
</evidence>
<dbReference type="EMBL" id="CACVKT020007771">
    <property type="protein sequence ID" value="CAC5410445.1"/>
    <property type="molecule type" value="Genomic_DNA"/>
</dbReference>
<proteinExistence type="predicted"/>
<reference evidence="4 5" key="1">
    <citation type="submission" date="2020-06" db="EMBL/GenBank/DDBJ databases">
        <authorList>
            <person name="Li R."/>
            <person name="Bekaert M."/>
        </authorList>
    </citation>
    <scope>NUCLEOTIDE SEQUENCE [LARGE SCALE GENOMIC DNA]</scope>
    <source>
        <strain evidence="5">wild</strain>
    </source>
</reference>
<feature type="domain" description="DDE Tnp4" evidence="3">
    <location>
        <begin position="182"/>
        <end position="331"/>
    </location>
</feature>
<accession>A0A6J8DR83</accession>
<evidence type="ECO:0000256" key="2">
    <source>
        <dbReference type="ARBA" id="ARBA00022723"/>
    </source>
</evidence>
<organism evidence="4 5">
    <name type="scientific">Mytilus coruscus</name>
    <name type="common">Sea mussel</name>
    <dbReference type="NCBI Taxonomy" id="42192"/>
    <lineage>
        <taxon>Eukaryota</taxon>
        <taxon>Metazoa</taxon>
        <taxon>Spiralia</taxon>
        <taxon>Lophotrochozoa</taxon>
        <taxon>Mollusca</taxon>
        <taxon>Bivalvia</taxon>
        <taxon>Autobranchia</taxon>
        <taxon>Pteriomorphia</taxon>
        <taxon>Mytilida</taxon>
        <taxon>Mytiloidea</taxon>
        <taxon>Mytilidae</taxon>
        <taxon>Mytilinae</taxon>
        <taxon>Mytilus</taxon>
    </lineage>
</organism>
<dbReference type="Proteomes" id="UP000507470">
    <property type="component" value="Unassembled WGS sequence"/>
</dbReference>
<keyword evidence="2" id="KW-0479">Metal-binding</keyword>
<protein>
    <recommendedName>
        <fullName evidence="3">DDE Tnp4 domain-containing protein</fullName>
    </recommendedName>
</protein>
<sequence>MREYGQDLPISDTEITMACSSTMSITMESNKTDFAVQVNPPTNTETTQTDKHIGLDLESEIELLRCTLNEKEGSALAKTFENETVVKYINMYLDVNNVKKDPAKLKFYTGLTVPQFMCLWGYLGPSVNKLVYWNKDCDVPDRSHIKKPGPKQKMTPMNELFMSLIRIRQGLLLEDLSYRFGPRNFGKQGNCYSSYKGHTTYKFLVGIAPNGTIVYISDAFEGSISDKEIVKKSGFLNTLNNDDEIMADRGFSIDDLLMSRGAKLIIPLFLGSRDTFTPQEEASTKDIAKHRIHVERAIERMKKYRILQKIVPLSLQPVFSQMIFVIACLVNFQEPLLL</sequence>
<evidence type="ECO:0000313" key="5">
    <source>
        <dbReference type="Proteomes" id="UP000507470"/>
    </source>
</evidence>
<evidence type="ECO:0000256" key="1">
    <source>
        <dbReference type="ARBA" id="ARBA00001968"/>
    </source>
</evidence>
<comment type="cofactor">
    <cofactor evidence="1">
        <name>a divalent metal cation</name>
        <dbReference type="ChEBI" id="CHEBI:60240"/>
    </cofactor>
</comment>
<dbReference type="OrthoDB" id="6122338at2759"/>
<dbReference type="Pfam" id="PF13359">
    <property type="entry name" value="DDE_Tnp_4"/>
    <property type="match status" value="1"/>
</dbReference>
<dbReference type="GO" id="GO:0046872">
    <property type="term" value="F:metal ion binding"/>
    <property type="evidence" value="ECO:0007669"/>
    <property type="project" value="UniProtKB-KW"/>
</dbReference>